<gene>
    <name evidence="3" type="ORF">EV671_1006125</name>
</gene>
<evidence type="ECO:0000259" key="2">
    <source>
        <dbReference type="Pfam" id="PF01370"/>
    </source>
</evidence>
<feature type="compositionally biased region" description="Low complexity" evidence="1">
    <location>
        <begin position="307"/>
        <end position="317"/>
    </location>
</feature>
<reference evidence="3 4" key="1">
    <citation type="submission" date="2019-03" db="EMBL/GenBank/DDBJ databases">
        <title>Genomic Encyclopedia of Type Strains, Phase IV (KMG-IV): sequencing the most valuable type-strain genomes for metagenomic binning, comparative biology and taxonomic classification.</title>
        <authorList>
            <person name="Goeker M."/>
        </authorList>
    </citation>
    <scope>NUCLEOTIDE SEQUENCE [LARGE SCALE GENOMIC DNA]</scope>
    <source>
        <strain evidence="3 4">DSM 654</strain>
    </source>
</reference>
<feature type="region of interest" description="Disordered" evidence="1">
    <location>
        <begin position="303"/>
        <end position="325"/>
    </location>
</feature>
<protein>
    <submittedName>
        <fullName evidence="3">Nucleoside-diphosphate-sugar epimerase</fullName>
    </submittedName>
</protein>
<evidence type="ECO:0000313" key="3">
    <source>
        <dbReference type="EMBL" id="TCV01199.1"/>
    </source>
</evidence>
<dbReference type="GO" id="GO:0004029">
    <property type="term" value="F:aldehyde dehydrogenase (NAD+) activity"/>
    <property type="evidence" value="ECO:0007669"/>
    <property type="project" value="TreeGrafter"/>
</dbReference>
<sequence>MQTILGATGQIAVELARELRRNYTSDLRLVSRNPRKVNDTDELLPANLPDAGQTATAVRGSEVVYFTAGLPPDTALWEVQFPVMLRNSLDACRAAGAKFVYFDNTYMYPQDDRLLTEDAPFEPVGRKGRVRAQMASMVLQEMARGDIPVLIGRPPEFYGPGKTQSFTNALVIDRLRLGQKPRVPVRDDTRRTLIWTPDASRALAALGNASDAFGQTWHLPCCDERRTYRQFVAMASEVFGRPPDYRVVSRLAMTAAGLFSKEVREIRELLPRYRQDNLFDSSKFKRRFPDFAVTTYREGLRAIREQPTLTPPTETATPPAPRTPR</sequence>
<dbReference type="Gene3D" id="3.40.50.720">
    <property type="entry name" value="NAD(P)-binding Rossmann-like Domain"/>
    <property type="match status" value="1"/>
</dbReference>
<dbReference type="RefSeq" id="WP_132570647.1">
    <property type="nucleotide sequence ID" value="NZ_CBCSGL010000003.1"/>
</dbReference>
<dbReference type="Proteomes" id="UP000295110">
    <property type="component" value="Unassembled WGS sequence"/>
</dbReference>
<dbReference type="Pfam" id="PF01370">
    <property type="entry name" value="Epimerase"/>
    <property type="match status" value="1"/>
</dbReference>
<dbReference type="GO" id="GO:0005737">
    <property type="term" value="C:cytoplasm"/>
    <property type="evidence" value="ECO:0007669"/>
    <property type="project" value="TreeGrafter"/>
</dbReference>
<dbReference type="SUPFAM" id="SSF51735">
    <property type="entry name" value="NAD(P)-binding Rossmann-fold domains"/>
    <property type="match status" value="1"/>
</dbReference>
<accession>A0A4R3VCB0</accession>
<proteinExistence type="predicted"/>
<dbReference type="EMBL" id="SMBU01000006">
    <property type="protein sequence ID" value="TCV01199.1"/>
    <property type="molecule type" value="Genomic_DNA"/>
</dbReference>
<dbReference type="PANTHER" id="PTHR48079">
    <property type="entry name" value="PROTEIN YEEZ"/>
    <property type="match status" value="1"/>
</dbReference>
<evidence type="ECO:0000256" key="1">
    <source>
        <dbReference type="SAM" id="MobiDB-lite"/>
    </source>
</evidence>
<dbReference type="AlphaFoldDB" id="A0A4R3VCB0"/>
<comment type="caution">
    <text evidence="3">The sequence shown here is derived from an EMBL/GenBank/DDBJ whole genome shotgun (WGS) entry which is preliminary data.</text>
</comment>
<dbReference type="InterPro" id="IPR051783">
    <property type="entry name" value="NAD(P)-dependent_oxidoreduct"/>
</dbReference>
<name>A0A4R3VCB0_ROSSA</name>
<organism evidence="3 4">
    <name type="scientific">Roseateles saccharophilus</name>
    <name type="common">Pseudomonas saccharophila</name>
    <dbReference type="NCBI Taxonomy" id="304"/>
    <lineage>
        <taxon>Bacteria</taxon>
        <taxon>Pseudomonadati</taxon>
        <taxon>Pseudomonadota</taxon>
        <taxon>Betaproteobacteria</taxon>
        <taxon>Burkholderiales</taxon>
        <taxon>Sphaerotilaceae</taxon>
        <taxon>Roseateles</taxon>
    </lineage>
</organism>
<feature type="domain" description="NAD-dependent epimerase/dehydratase" evidence="2">
    <location>
        <begin position="4"/>
        <end position="211"/>
    </location>
</feature>
<dbReference type="OrthoDB" id="112777at2"/>
<keyword evidence="4" id="KW-1185">Reference proteome</keyword>
<dbReference type="PANTHER" id="PTHR48079:SF6">
    <property type="entry name" value="NAD(P)-BINDING DOMAIN-CONTAINING PROTEIN-RELATED"/>
    <property type="match status" value="1"/>
</dbReference>
<dbReference type="InterPro" id="IPR036291">
    <property type="entry name" value="NAD(P)-bd_dom_sf"/>
</dbReference>
<dbReference type="InterPro" id="IPR001509">
    <property type="entry name" value="Epimerase_deHydtase"/>
</dbReference>
<evidence type="ECO:0000313" key="4">
    <source>
        <dbReference type="Proteomes" id="UP000295110"/>
    </source>
</evidence>